<proteinExistence type="inferred from homology"/>
<organism evidence="9 10">
    <name type="scientific">Ferroacidibacillus organovorans</name>
    <dbReference type="NCBI Taxonomy" id="1765683"/>
    <lineage>
        <taxon>Bacteria</taxon>
        <taxon>Bacillati</taxon>
        <taxon>Bacillota</taxon>
        <taxon>Bacilli</taxon>
        <taxon>Bacillales</taxon>
        <taxon>Alicyclobacillaceae</taxon>
        <taxon>Ferroacidibacillus</taxon>
    </lineage>
</organism>
<evidence type="ECO:0000256" key="1">
    <source>
        <dbReference type="ARBA" id="ARBA00004651"/>
    </source>
</evidence>
<dbReference type="InterPro" id="IPR052017">
    <property type="entry name" value="TSUP"/>
</dbReference>
<comment type="subcellular location">
    <subcellularLocation>
        <location evidence="1 8">Cell membrane</location>
        <topology evidence="1 8">Multi-pass membrane protein</topology>
    </subcellularLocation>
</comment>
<evidence type="ECO:0000256" key="6">
    <source>
        <dbReference type="ARBA" id="ARBA00022989"/>
    </source>
</evidence>
<feature type="transmembrane region" description="Helical" evidence="8">
    <location>
        <begin position="101"/>
        <end position="119"/>
    </location>
</feature>
<keyword evidence="7 8" id="KW-0472">Membrane</keyword>
<accession>A0A101XTD5</accession>
<evidence type="ECO:0000256" key="2">
    <source>
        <dbReference type="ARBA" id="ARBA00009142"/>
    </source>
</evidence>
<dbReference type="OrthoDB" id="554695at2"/>
<keyword evidence="4 8" id="KW-1003">Cell membrane</keyword>
<evidence type="ECO:0000313" key="9">
    <source>
        <dbReference type="EMBL" id="KUO97193.1"/>
    </source>
</evidence>
<keyword evidence="6 8" id="KW-1133">Transmembrane helix</keyword>
<evidence type="ECO:0000256" key="8">
    <source>
        <dbReference type="RuleBase" id="RU363041"/>
    </source>
</evidence>
<keyword evidence="3" id="KW-0813">Transport</keyword>
<feature type="transmembrane region" description="Helical" evidence="8">
    <location>
        <begin position="126"/>
        <end position="147"/>
    </location>
</feature>
<protein>
    <recommendedName>
        <fullName evidence="8">Probable membrane transporter protein</fullName>
    </recommendedName>
</protein>
<evidence type="ECO:0000256" key="5">
    <source>
        <dbReference type="ARBA" id="ARBA00022692"/>
    </source>
</evidence>
<dbReference type="EMBL" id="LPVJ01000006">
    <property type="protein sequence ID" value="KUO97193.1"/>
    <property type="molecule type" value="Genomic_DNA"/>
</dbReference>
<keyword evidence="10" id="KW-1185">Reference proteome</keyword>
<comment type="similarity">
    <text evidence="2 8">Belongs to the 4-toluene sulfonate uptake permease (TSUP) (TC 2.A.102) family.</text>
</comment>
<evidence type="ECO:0000256" key="4">
    <source>
        <dbReference type="ARBA" id="ARBA00022475"/>
    </source>
</evidence>
<dbReference type="Proteomes" id="UP000053557">
    <property type="component" value="Unassembled WGS sequence"/>
</dbReference>
<feature type="transmembrane region" description="Helical" evidence="8">
    <location>
        <begin position="71"/>
        <end position="89"/>
    </location>
</feature>
<evidence type="ECO:0000256" key="7">
    <source>
        <dbReference type="ARBA" id="ARBA00023136"/>
    </source>
</evidence>
<dbReference type="Pfam" id="PF01925">
    <property type="entry name" value="TauE"/>
    <property type="match status" value="1"/>
</dbReference>
<gene>
    <name evidence="9" type="ORF">ATW55_12225</name>
</gene>
<dbReference type="PANTHER" id="PTHR30269:SF0">
    <property type="entry name" value="MEMBRANE TRANSPORTER PROTEIN YFCA-RELATED"/>
    <property type="match status" value="1"/>
</dbReference>
<feature type="transmembrane region" description="Helical" evidence="8">
    <location>
        <begin position="182"/>
        <end position="198"/>
    </location>
</feature>
<feature type="transmembrane region" description="Helical" evidence="8">
    <location>
        <begin position="28"/>
        <end position="50"/>
    </location>
</feature>
<evidence type="ECO:0000313" key="10">
    <source>
        <dbReference type="Proteomes" id="UP000053557"/>
    </source>
</evidence>
<dbReference type="AlphaFoldDB" id="A0A101XTD5"/>
<keyword evidence="5 8" id="KW-0812">Transmembrane</keyword>
<feature type="transmembrane region" description="Helical" evidence="8">
    <location>
        <begin position="232"/>
        <end position="253"/>
    </location>
</feature>
<comment type="caution">
    <text evidence="9">The sequence shown here is derived from an EMBL/GenBank/DDBJ whole genome shotgun (WGS) entry which is preliminary data.</text>
</comment>
<dbReference type="InterPro" id="IPR002781">
    <property type="entry name" value="TM_pro_TauE-like"/>
</dbReference>
<dbReference type="GO" id="GO:0005886">
    <property type="term" value="C:plasma membrane"/>
    <property type="evidence" value="ECO:0007669"/>
    <property type="project" value="UniProtKB-SubCell"/>
</dbReference>
<dbReference type="RefSeq" id="WP_067711460.1">
    <property type="nucleotide sequence ID" value="NZ_LPVJ01000006.1"/>
</dbReference>
<name>A0A101XTD5_9BACL</name>
<reference evidence="9 10" key="1">
    <citation type="submission" date="2015-12" db="EMBL/GenBank/DDBJ databases">
        <title>Draft genome sequence of Acidibacillus ferrooxidans ITV001, isolated from a chalcopyrite acid mine drainage site in Brazil.</title>
        <authorList>
            <person name="Dall'Agnol H."/>
            <person name="Nancucheo I."/>
            <person name="Johnson B."/>
            <person name="Oliveira R."/>
            <person name="Leite L."/>
            <person name="Pylro V."/>
            <person name="Nunes G.L."/>
            <person name="Tzotzos G."/>
            <person name="Fernandes G.R."/>
            <person name="Dutra J."/>
            <person name="Orellana S.C."/>
            <person name="Oliveira G."/>
        </authorList>
    </citation>
    <scope>NUCLEOTIDE SEQUENCE [LARGE SCALE GENOMIC DNA]</scope>
    <source>
        <strain evidence="10">ITV01</strain>
    </source>
</reference>
<dbReference type="PANTHER" id="PTHR30269">
    <property type="entry name" value="TRANSMEMBRANE PROTEIN YFCA"/>
    <property type="match status" value="1"/>
</dbReference>
<evidence type="ECO:0000256" key="3">
    <source>
        <dbReference type="ARBA" id="ARBA00022448"/>
    </source>
</evidence>
<feature type="transmembrane region" description="Helical" evidence="8">
    <location>
        <begin position="153"/>
        <end position="170"/>
    </location>
</feature>
<sequence>MHVSFLIVAGLVVSGLIAGFFDSIVGGSGVITLPALLWAGLPPYAALGTNKLAGTFASSTSTFTYMRSGRIHWSLIFGMIPFTLAGAWLGATTVLHVNQRYLQLTIFFAIVAIAILTLLRRSLGQVNAFAGVTAGVRISSIIAAFALGFYDGFIGPGTGSFLLFLFLSAYRFDFVLAAGNGRILNFASNIAALLYFALHGEVALLEGLPMGVAMMIGARVGSKMAVKRGVPFIRPLFVVVSLILAIKMGITVFH</sequence>